<dbReference type="Pfam" id="PF12146">
    <property type="entry name" value="Hydrolase_4"/>
    <property type="match status" value="1"/>
</dbReference>
<dbReference type="InterPro" id="IPR051044">
    <property type="entry name" value="MAG_DAG_Lipase"/>
</dbReference>
<dbReference type="InterPro" id="IPR029058">
    <property type="entry name" value="AB_hydrolase_fold"/>
</dbReference>
<evidence type="ECO:0000313" key="2">
    <source>
        <dbReference type="EMBL" id="SNW04661.1"/>
    </source>
</evidence>
<gene>
    <name evidence="2" type="primary">ytpA_3</name>
    <name evidence="2" type="ORF">SAMEA4412661_02063</name>
</gene>
<accession>A0A240C9E1</accession>
<dbReference type="AlphaFoldDB" id="A0A240C9E1"/>
<dbReference type="InterPro" id="IPR022742">
    <property type="entry name" value="Hydrolase_4"/>
</dbReference>
<dbReference type="GO" id="GO:0016787">
    <property type="term" value="F:hydrolase activity"/>
    <property type="evidence" value="ECO:0007669"/>
    <property type="project" value="UniProtKB-KW"/>
</dbReference>
<proteinExistence type="predicted"/>
<evidence type="ECO:0000313" key="3">
    <source>
        <dbReference type="Proteomes" id="UP000243706"/>
    </source>
</evidence>
<reference evidence="2 3" key="1">
    <citation type="submission" date="2017-06" db="EMBL/GenBank/DDBJ databases">
        <authorList>
            <consortium name="Pathogen Informatics"/>
        </authorList>
    </citation>
    <scope>NUCLEOTIDE SEQUENCE [LARGE SCALE GENOMIC DNA]</scope>
    <source>
        <strain evidence="2 3">NCTC13833</strain>
    </source>
</reference>
<dbReference type="PRINTS" id="PR00111">
    <property type="entry name" value="ABHYDROLASE"/>
</dbReference>
<sequence length="273" mass="30768">MMNYIKHVTSEDGTMIHMKVNDIVGESAKATVIIVHGLAESLERYDEITNYLNANQFNVVRYDQRGHGHSGGQQTFYSGIDEIVEDLSAVVNYVKETFEGKVYLLGHSMGGYTVTLFGTKHPNMVDGIITSGALTRYQLELFGYPDRSIPPETYVANELGQGVCSDPDVMKKYELDDLNAKRISMGLIFTLLDGIEYLKANAEKFIDNILILHGKEDGLVSYKDSLQLFNEIGSEHKSIHIYDGLQHEILNESSYNQNIFAEIVAWLENELER</sequence>
<dbReference type="PANTHER" id="PTHR11614">
    <property type="entry name" value="PHOSPHOLIPASE-RELATED"/>
    <property type="match status" value="1"/>
</dbReference>
<dbReference type="Gene3D" id="3.40.50.1820">
    <property type="entry name" value="alpha/beta hydrolase"/>
    <property type="match status" value="1"/>
</dbReference>
<dbReference type="Proteomes" id="UP000243706">
    <property type="component" value="Chromosome 1"/>
</dbReference>
<organism evidence="2 3">
    <name type="scientific">Staphylococcus muscae</name>
    <dbReference type="NCBI Taxonomy" id="1294"/>
    <lineage>
        <taxon>Bacteria</taxon>
        <taxon>Bacillati</taxon>
        <taxon>Bacillota</taxon>
        <taxon>Bacilli</taxon>
        <taxon>Bacillales</taxon>
        <taxon>Staphylococcaceae</taxon>
        <taxon>Staphylococcus</taxon>
    </lineage>
</organism>
<dbReference type="SUPFAM" id="SSF53474">
    <property type="entry name" value="alpha/beta-Hydrolases"/>
    <property type="match status" value="1"/>
</dbReference>
<name>A0A240C9E1_9STAP</name>
<dbReference type="InterPro" id="IPR000073">
    <property type="entry name" value="AB_hydrolase_1"/>
</dbReference>
<keyword evidence="2" id="KW-0378">Hydrolase</keyword>
<protein>
    <submittedName>
        <fullName evidence="2">Lysophospholipase</fullName>
        <ecNumber evidence="2">3.1.1.-</ecNumber>
    </submittedName>
</protein>
<feature type="domain" description="Serine aminopeptidase S33" evidence="1">
    <location>
        <begin position="27"/>
        <end position="253"/>
    </location>
</feature>
<dbReference type="EMBL" id="LT906464">
    <property type="protein sequence ID" value="SNW04661.1"/>
    <property type="molecule type" value="Genomic_DNA"/>
</dbReference>
<evidence type="ECO:0000259" key="1">
    <source>
        <dbReference type="Pfam" id="PF12146"/>
    </source>
</evidence>
<dbReference type="EC" id="3.1.1.-" evidence="2"/>